<protein>
    <submittedName>
        <fullName evidence="1">Uncharacterized protein</fullName>
    </submittedName>
</protein>
<reference evidence="2" key="1">
    <citation type="submission" date="2017-09" db="EMBL/GenBank/DDBJ databases">
        <title>Depth-based differentiation of microbial function through sediment-hosted aquifers and enrichment of novel symbionts in the deep terrestrial subsurface.</title>
        <authorList>
            <person name="Probst A.J."/>
            <person name="Ladd B."/>
            <person name="Jarett J.K."/>
            <person name="Geller-Mcgrath D.E."/>
            <person name="Sieber C.M.K."/>
            <person name="Emerson J.B."/>
            <person name="Anantharaman K."/>
            <person name="Thomas B.C."/>
            <person name="Malmstrom R."/>
            <person name="Stieglmeier M."/>
            <person name="Klingl A."/>
            <person name="Woyke T."/>
            <person name="Ryan C.M."/>
            <person name="Banfield J.F."/>
        </authorList>
    </citation>
    <scope>NUCLEOTIDE SEQUENCE [LARGE SCALE GENOMIC DNA]</scope>
</reference>
<organism evidence="1 2">
    <name type="scientific">Candidatus Komeilibacteria bacterium CG10_big_fil_rev_8_21_14_0_10_41_13</name>
    <dbReference type="NCBI Taxonomy" id="1974476"/>
    <lineage>
        <taxon>Bacteria</taxon>
        <taxon>Candidatus Komeiliibacteriota</taxon>
    </lineage>
</organism>
<evidence type="ECO:0000313" key="2">
    <source>
        <dbReference type="Proteomes" id="UP000230543"/>
    </source>
</evidence>
<dbReference type="Proteomes" id="UP000230543">
    <property type="component" value="Unassembled WGS sequence"/>
</dbReference>
<gene>
    <name evidence="1" type="ORF">COU22_02760</name>
</gene>
<sequence>MNFEQNLPNQEKERAPENLKERLFRLADQLSQRPGIQEIVERAKEELEFIQESWDDLKNSKLELSGLKDKKAALLILRLAVAMVALGGVVENVQAEEQDSTDMSQGEILDYIQQAKAMDQRLHDFQQDLLDQQETEENNLEIQPAQIGEVGKTANDLANQFSLEVDSLENLEEARELFGRCIKGSVKNFFLTPDMPKNVADYEAMKASAEVLYEQLPKLYEQFNWPQAGLVSWQNKLLDIINRSENKIQFLINNPAAQEIIDYNSHQGSSGN</sequence>
<accession>A0A2M6WC19</accession>
<name>A0A2M6WC19_9BACT</name>
<dbReference type="AlphaFoldDB" id="A0A2M6WC19"/>
<dbReference type="EMBL" id="PFBO01000098">
    <property type="protein sequence ID" value="PIT90332.1"/>
    <property type="molecule type" value="Genomic_DNA"/>
</dbReference>
<proteinExistence type="predicted"/>
<evidence type="ECO:0000313" key="1">
    <source>
        <dbReference type="EMBL" id="PIT90332.1"/>
    </source>
</evidence>
<comment type="caution">
    <text evidence="1">The sequence shown here is derived from an EMBL/GenBank/DDBJ whole genome shotgun (WGS) entry which is preliminary data.</text>
</comment>